<evidence type="ECO:0000313" key="3">
    <source>
        <dbReference type="EMBL" id="SCU82496.1"/>
    </source>
</evidence>
<evidence type="ECO:0000313" key="4">
    <source>
        <dbReference type="Proteomes" id="UP000189911"/>
    </source>
</evidence>
<dbReference type="InterPro" id="IPR011990">
    <property type="entry name" value="TPR-like_helical_dom_sf"/>
</dbReference>
<evidence type="ECO:0000256" key="2">
    <source>
        <dbReference type="SAM" id="Coils"/>
    </source>
</evidence>
<dbReference type="AlphaFoldDB" id="A0A1G4IZQ9"/>
<comment type="subcellular location">
    <subcellularLocation>
        <location evidence="1">Mitochondrion</location>
    </subcellularLocation>
</comment>
<dbReference type="Pfam" id="PF13041">
    <property type="entry name" value="PPR_2"/>
    <property type="match status" value="1"/>
</dbReference>
<dbReference type="GO" id="GO:0005739">
    <property type="term" value="C:mitochondrion"/>
    <property type="evidence" value="ECO:0007669"/>
    <property type="project" value="UniProtKB-SubCell"/>
</dbReference>
<feature type="coiled-coil region" evidence="2">
    <location>
        <begin position="21"/>
        <end position="62"/>
    </location>
</feature>
<reference evidence="4" key="1">
    <citation type="submission" date="2016-03" db="EMBL/GenBank/DDBJ databases">
        <authorList>
            <person name="Devillers Hugo."/>
        </authorList>
    </citation>
    <scope>NUCLEOTIDE SEQUENCE [LARGE SCALE GENOMIC DNA]</scope>
</reference>
<sequence length="648" mass="74944">MIKNGIRFLARQLHVQHSLNKSQVKEKLTHLERNNEVLKRSRKEQERQAEKRRVQLKKLNKTSYTKQHARHVLKNRYEVSNESLSSTELGPTSGSDLRFLKLTHDKRMMYTILGVTGEQLRDSKLVAGDVAKFLARNQLEKAVFLARLAKSRGIVGMNKIMEHFCREQQDAKSAIDLYSWRKKWGIPPNELTHTLLFDGLANLPSPLSEKHAQRVLKIATQLIEKDGLNQMGLNAALSALVNSENDELVFKLFDAKPKNVIGDAITYTLLLRGAAKIKDDMLCMTRVDDIMARIPKRFMDARIMYEYCRVWHHRRDSKLSMVAAIAIEKYFGIKASSSELQLPEGVRLPDLQYWDIKQPYRPDSFLIDLLFENYEKNRNFDLASETYKELTATQPKLMRISVYERMIKMVTSGYPTRCAQMAVCVFKDMDAHHKINKNSMLLVYKSFERQAGKKFTNATSANIDELLDQLFEFATSLESKHWKDSKTKILNWKAWMFCWNVINKCNERHGINAVRSKWVLDQFIMTIVTGQTKLQNLERQDYAGMKHVNIESVRFLSSFAEMFKSPAEINEAIDGPERDNFLYRRLLLRLKDRILDQVDLIEGKSDNAQSVEEALRQTAQKLQLTKMPSNLKCESPVKASTQQAQPTV</sequence>
<organism evidence="3 4">
    <name type="scientific">Lachancea nothofagi CBS 11611</name>
    <dbReference type="NCBI Taxonomy" id="1266666"/>
    <lineage>
        <taxon>Eukaryota</taxon>
        <taxon>Fungi</taxon>
        <taxon>Dikarya</taxon>
        <taxon>Ascomycota</taxon>
        <taxon>Saccharomycotina</taxon>
        <taxon>Saccharomycetes</taxon>
        <taxon>Saccharomycetales</taxon>
        <taxon>Saccharomycetaceae</taxon>
        <taxon>Lachancea</taxon>
    </lineage>
</organism>
<dbReference type="Proteomes" id="UP000189911">
    <property type="component" value="Chromosome B"/>
</dbReference>
<keyword evidence="2" id="KW-0175">Coiled coil</keyword>
<dbReference type="InterPro" id="IPR002885">
    <property type="entry name" value="PPR_rpt"/>
</dbReference>
<protein>
    <submittedName>
        <fullName evidence="3">LANO_0B06458g1_1</fullName>
    </submittedName>
</protein>
<keyword evidence="4" id="KW-1185">Reference proteome</keyword>
<evidence type="ECO:0000256" key="1">
    <source>
        <dbReference type="ARBA" id="ARBA00004173"/>
    </source>
</evidence>
<name>A0A1G4IZQ9_9SACH</name>
<accession>A0A1G4IZQ9</accession>
<dbReference type="OrthoDB" id="185373at2759"/>
<proteinExistence type="predicted"/>
<dbReference type="Gene3D" id="1.25.40.10">
    <property type="entry name" value="Tetratricopeptide repeat domain"/>
    <property type="match status" value="1"/>
</dbReference>
<dbReference type="EMBL" id="LT598450">
    <property type="protein sequence ID" value="SCU82496.1"/>
    <property type="molecule type" value="Genomic_DNA"/>
</dbReference>
<gene>
    <name evidence="3" type="ORF">LANO_0B06458G</name>
</gene>